<protein>
    <submittedName>
        <fullName evidence="6">WHG domain-containing protein</fullName>
    </submittedName>
</protein>
<dbReference type="KEGG" id="pbro:HOP40_26435"/>
<keyword evidence="7" id="KW-1185">Reference proteome</keyword>
<dbReference type="Gene3D" id="1.10.357.10">
    <property type="entry name" value="Tetracycline Repressor, domain 2"/>
    <property type="match status" value="1"/>
</dbReference>
<feature type="domain" description="HTH tetR-type" evidence="5">
    <location>
        <begin position="5"/>
        <end position="65"/>
    </location>
</feature>
<reference evidence="6 7" key="1">
    <citation type="submission" date="2020-05" db="EMBL/GenBank/DDBJ databases">
        <authorList>
            <person name="Mo P."/>
        </authorList>
    </citation>
    <scope>NUCLEOTIDE SEQUENCE [LARGE SCALE GENOMIC DNA]</scope>
    <source>
        <strain evidence="6 7">Gen01</strain>
    </source>
</reference>
<keyword evidence="3" id="KW-0804">Transcription</keyword>
<evidence type="ECO:0000313" key="7">
    <source>
        <dbReference type="Proteomes" id="UP000505377"/>
    </source>
</evidence>
<evidence type="ECO:0000256" key="2">
    <source>
        <dbReference type="ARBA" id="ARBA00023125"/>
    </source>
</evidence>
<name>A0A6M6JLR2_9PSEU</name>
<dbReference type="InterPro" id="IPR025996">
    <property type="entry name" value="MT1864/Rv1816-like_C"/>
</dbReference>
<dbReference type="GO" id="GO:0003700">
    <property type="term" value="F:DNA-binding transcription factor activity"/>
    <property type="evidence" value="ECO:0007669"/>
    <property type="project" value="TreeGrafter"/>
</dbReference>
<dbReference type="AlphaFoldDB" id="A0A6M6JLR2"/>
<dbReference type="SUPFAM" id="SSF48498">
    <property type="entry name" value="Tetracyclin repressor-like, C-terminal domain"/>
    <property type="match status" value="1"/>
</dbReference>
<dbReference type="EMBL" id="CP053564">
    <property type="protein sequence ID" value="QJY48878.1"/>
    <property type="molecule type" value="Genomic_DNA"/>
</dbReference>
<keyword evidence="2 4" id="KW-0238">DNA-binding</keyword>
<dbReference type="GO" id="GO:0000976">
    <property type="term" value="F:transcription cis-regulatory region binding"/>
    <property type="evidence" value="ECO:0007669"/>
    <property type="project" value="TreeGrafter"/>
</dbReference>
<evidence type="ECO:0000259" key="5">
    <source>
        <dbReference type="PROSITE" id="PS50977"/>
    </source>
</evidence>
<organism evidence="6 7">
    <name type="scientific">Pseudonocardia broussonetiae</name>
    <dbReference type="NCBI Taxonomy" id="2736640"/>
    <lineage>
        <taxon>Bacteria</taxon>
        <taxon>Bacillati</taxon>
        <taxon>Actinomycetota</taxon>
        <taxon>Actinomycetes</taxon>
        <taxon>Pseudonocardiales</taxon>
        <taxon>Pseudonocardiaceae</taxon>
        <taxon>Pseudonocardia</taxon>
    </lineage>
</organism>
<evidence type="ECO:0000256" key="3">
    <source>
        <dbReference type="ARBA" id="ARBA00023163"/>
    </source>
</evidence>
<dbReference type="Pfam" id="PF13305">
    <property type="entry name" value="TetR_C_33"/>
    <property type="match status" value="1"/>
</dbReference>
<dbReference type="InterPro" id="IPR009057">
    <property type="entry name" value="Homeodomain-like_sf"/>
</dbReference>
<dbReference type="Gene3D" id="1.10.10.60">
    <property type="entry name" value="Homeodomain-like"/>
    <property type="match status" value="1"/>
</dbReference>
<dbReference type="InterPro" id="IPR001647">
    <property type="entry name" value="HTH_TetR"/>
</dbReference>
<feature type="DNA-binding region" description="H-T-H motif" evidence="4">
    <location>
        <begin position="28"/>
        <end position="47"/>
    </location>
</feature>
<dbReference type="PANTHER" id="PTHR30055:SF239">
    <property type="entry name" value="TRANSCRIPTIONAL REGULATORY PROTEIN"/>
    <property type="match status" value="1"/>
</dbReference>
<gene>
    <name evidence="6" type="ORF">HOP40_26435</name>
</gene>
<evidence type="ECO:0000256" key="4">
    <source>
        <dbReference type="PROSITE-ProRule" id="PRU00335"/>
    </source>
</evidence>
<proteinExistence type="predicted"/>
<dbReference type="PANTHER" id="PTHR30055">
    <property type="entry name" value="HTH-TYPE TRANSCRIPTIONAL REGULATOR RUTR"/>
    <property type="match status" value="1"/>
</dbReference>
<keyword evidence="1" id="KW-0805">Transcription regulation</keyword>
<dbReference type="Proteomes" id="UP000505377">
    <property type="component" value="Chromosome"/>
</dbReference>
<dbReference type="InterPro" id="IPR036271">
    <property type="entry name" value="Tet_transcr_reg_TetR-rel_C_sf"/>
</dbReference>
<sequence>MGRAALSADAVVGIALDLVDDEGAAALTLAAVAARAGVATPSLYKHVRSLAELRSLLSVRVVDELAERIGGVVQGRSGDEAVRALMTAWREYVREHPQRYAAADQAPSPIAAQAGEKLVDVLVASLRAYDLDPIHAARCLRAAVHGFAVLEIEGAFQRREDLEESYDLLVHVVTAGLRTPPAG</sequence>
<dbReference type="PROSITE" id="PS50977">
    <property type="entry name" value="HTH_TETR_2"/>
    <property type="match status" value="1"/>
</dbReference>
<evidence type="ECO:0000313" key="6">
    <source>
        <dbReference type="EMBL" id="QJY48878.1"/>
    </source>
</evidence>
<dbReference type="SUPFAM" id="SSF46689">
    <property type="entry name" value="Homeodomain-like"/>
    <property type="match status" value="1"/>
</dbReference>
<dbReference type="Pfam" id="PF00440">
    <property type="entry name" value="TetR_N"/>
    <property type="match status" value="1"/>
</dbReference>
<dbReference type="RefSeq" id="WP_172163352.1">
    <property type="nucleotide sequence ID" value="NZ_CP053564.1"/>
</dbReference>
<dbReference type="InterPro" id="IPR050109">
    <property type="entry name" value="HTH-type_TetR-like_transc_reg"/>
</dbReference>
<evidence type="ECO:0000256" key="1">
    <source>
        <dbReference type="ARBA" id="ARBA00023015"/>
    </source>
</evidence>
<accession>A0A6M6JLR2</accession>